<name>A0A8F1MCT7_9BACT</name>
<protein>
    <submittedName>
        <fullName evidence="1">Uncharacterized protein</fullName>
    </submittedName>
</protein>
<keyword evidence="2" id="KW-1185">Reference proteome</keyword>
<evidence type="ECO:0000313" key="2">
    <source>
        <dbReference type="Proteomes" id="UP000679129"/>
    </source>
</evidence>
<sequence>MSGLMQIQICFYCRVWPENSDFTPGEEGDEIMFIDPEELLLQKSEVDAPARAYEAHKKWQELCGANSLPTE</sequence>
<reference evidence="1" key="1">
    <citation type="submission" date="2021-06" db="EMBL/GenBank/DDBJ databases">
        <title>An adapted protocol for Saccharibacteria cultivation: two new species join this phylum of Candidate Phyla Radiations.</title>
        <authorList>
            <person name="Ibrahim A."/>
            <person name="Maatouk M."/>
            <person name="Zgheib R."/>
            <person name="Haddad G."/>
            <person name="Bou Khalil J."/>
            <person name="Raoult D."/>
            <person name="Bittar F."/>
        </authorList>
    </citation>
    <scope>NUCLEOTIDE SEQUENCE</scope>
    <source>
        <strain evidence="1">IHU1</strain>
    </source>
</reference>
<organism evidence="1 2">
    <name type="scientific">Candidatus Minimicrobia naudis</name>
    <dbReference type="NCBI Taxonomy" id="2841263"/>
    <lineage>
        <taxon>Bacteria</taxon>
        <taxon>Candidatus Saccharimonadota</taxon>
        <taxon>Candidatus Saccharimonadota incertae sedis</taxon>
        <taxon>Candidatus Minimicrobia</taxon>
    </lineage>
</organism>
<dbReference type="SUPFAM" id="SSF55811">
    <property type="entry name" value="Nudix"/>
    <property type="match status" value="1"/>
</dbReference>
<evidence type="ECO:0000313" key="1">
    <source>
        <dbReference type="EMBL" id="QWQ32551.1"/>
    </source>
</evidence>
<dbReference type="AlphaFoldDB" id="A0A8F1MCT7"/>
<dbReference type="KEGG" id="mnd:KOY48_01710"/>
<dbReference type="InterPro" id="IPR015797">
    <property type="entry name" value="NUDIX_hydrolase-like_dom_sf"/>
</dbReference>
<gene>
    <name evidence="1" type="ORF">KOY48_01710</name>
</gene>
<dbReference type="Proteomes" id="UP000679129">
    <property type="component" value="Chromosome"/>
</dbReference>
<proteinExistence type="predicted"/>
<dbReference type="EMBL" id="CP076460">
    <property type="protein sequence ID" value="QWQ32551.1"/>
    <property type="molecule type" value="Genomic_DNA"/>
</dbReference>
<accession>A0A8F1MCT7</accession>